<evidence type="ECO:0000256" key="5">
    <source>
        <dbReference type="ARBA" id="ARBA00022898"/>
    </source>
</evidence>
<comment type="cofactor">
    <cofactor evidence="1 6">
        <name>pyridoxal 5'-phosphate</name>
        <dbReference type="ChEBI" id="CHEBI:597326"/>
    </cofactor>
</comment>
<dbReference type="GO" id="GO:0030170">
    <property type="term" value="F:pyridoxal phosphate binding"/>
    <property type="evidence" value="ECO:0007669"/>
    <property type="project" value="InterPro"/>
</dbReference>
<dbReference type="SUPFAM" id="SSF53383">
    <property type="entry name" value="PLP-dependent transferases"/>
    <property type="match status" value="1"/>
</dbReference>
<evidence type="ECO:0000313" key="9">
    <source>
        <dbReference type="EMBL" id="ARJ04937.1"/>
    </source>
</evidence>
<protein>
    <recommendedName>
        <fullName evidence="6">Aminotransferase</fullName>
        <ecNumber evidence="6">2.6.1.-</ecNumber>
    </recommendedName>
</protein>
<evidence type="ECO:0000256" key="1">
    <source>
        <dbReference type="ARBA" id="ARBA00001933"/>
    </source>
</evidence>
<comment type="similarity">
    <text evidence="2 6">Belongs to the class-I pyridoxal-phosphate-dependent aminotransferase family.</text>
</comment>
<keyword evidence="4 6" id="KW-0808">Transferase</keyword>
<dbReference type="STRING" id="1619308.B5808_06700"/>
<dbReference type="EMBL" id="CP020715">
    <property type="protein sequence ID" value="ARJ04937.1"/>
    <property type="molecule type" value="Genomic_DNA"/>
</dbReference>
<name>A0A1X9LIG2_9MICO</name>
<keyword evidence="5" id="KW-0663">Pyridoxal phosphate</keyword>
<dbReference type="PROSITE" id="PS00105">
    <property type="entry name" value="AA_TRANSFER_CLASS_1"/>
    <property type="match status" value="1"/>
</dbReference>
<keyword evidence="10" id="KW-1185">Reference proteome</keyword>
<dbReference type="GO" id="GO:0006520">
    <property type="term" value="P:amino acid metabolic process"/>
    <property type="evidence" value="ECO:0007669"/>
    <property type="project" value="InterPro"/>
</dbReference>
<accession>A0A1X9LIG2</accession>
<dbReference type="Gene3D" id="3.40.640.10">
    <property type="entry name" value="Type I PLP-dependent aspartate aminotransferase-like (Major domain)"/>
    <property type="match status" value="1"/>
</dbReference>
<feature type="domain" description="Aminotransferase class I/classII large" evidence="8">
    <location>
        <begin position="28"/>
        <end position="374"/>
    </location>
</feature>
<dbReference type="KEGG" id="cphy:B5808_06700"/>
<evidence type="ECO:0000256" key="3">
    <source>
        <dbReference type="ARBA" id="ARBA00022576"/>
    </source>
</evidence>
<sequence>MPRLASHTDTVPPSGIRRVFELAHSLDDVVYLAVGEPDVEVAPHILEAAAAAWTADQTDYTPNGGIVPLRDAIRDDLRARHGVEVDRERVWVTNGATGALHLAMNLVLDAGDEVLVPDPGYTTFTMNAHLLSAEPVPYPLHPDRGFAPDLDELARLLTDRTRAIIVNSPSNPLGAIFPRETMERILSFAREHDLWVISDEVYERFTYGVPHTSMLGLGDDERVLAVFSASKTYALTGARVGWLVTPPGFAPLLRSAQEAIVSCINTPAQIAVVAALTGDQEHVDRAAVHYRENLDVATTLLRERGIRYLEPSGAFYLWVDLSYATEGDVAAWAERFLIERRVAVAPGSAFGRMGEGWIRVCVAASEADLVEGLSRLPDPPQPATAPTAPVAAASATAAPAEAARTEAARPESTRPEVAR</sequence>
<feature type="region of interest" description="Disordered" evidence="7">
    <location>
        <begin position="373"/>
        <end position="419"/>
    </location>
</feature>
<dbReference type="PANTHER" id="PTHR46383">
    <property type="entry name" value="ASPARTATE AMINOTRANSFERASE"/>
    <property type="match status" value="1"/>
</dbReference>
<dbReference type="EC" id="2.6.1.-" evidence="6"/>
<dbReference type="Proteomes" id="UP000192775">
    <property type="component" value="Chromosome"/>
</dbReference>
<feature type="compositionally biased region" description="Basic and acidic residues" evidence="7">
    <location>
        <begin position="403"/>
        <end position="419"/>
    </location>
</feature>
<keyword evidence="3 6" id="KW-0032">Aminotransferase</keyword>
<reference evidence="9 10" key="1">
    <citation type="submission" date="2017-04" db="EMBL/GenBank/DDBJ databases">
        <authorList>
            <person name="Afonso C.L."/>
            <person name="Miller P.J."/>
            <person name="Scott M.A."/>
            <person name="Spackman E."/>
            <person name="Goraichik I."/>
            <person name="Dimitrov K.M."/>
            <person name="Suarez D.L."/>
            <person name="Swayne D.E."/>
        </authorList>
    </citation>
    <scope>NUCLEOTIDE SEQUENCE [LARGE SCALE GENOMIC DNA]</scope>
    <source>
        <strain evidence="10">XA(T)</strain>
    </source>
</reference>
<dbReference type="InterPro" id="IPR015421">
    <property type="entry name" value="PyrdxlP-dep_Trfase_major"/>
</dbReference>
<feature type="compositionally biased region" description="Low complexity" evidence="7">
    <location>
        <begin position="384"/>
        <end position="402"/>
    </location>
</feature>
<dbReference type="InterPro" id="IPR015424">
    <property type="entry name" value="PyrdxlP-dep_Trfase"/>
</dbReference>
<dbReference type="InterPro" id="IPR004839">
    <property type="entry name" value="Aminotransferase_I/II_large"/>
</dbReference>
<dbReference type="RefSeq" id="WP_085019075.1">
    <property type="nucleotide sequence ID" value="NZ_BMHD01000002.1"/>
</dbReference>
<dbReference type="InterPro" id="IPR050596">
    <property type="entry name" value="AspAT/PAT-like"/>
</dbReference>
<evidence type="ECO:0000256" key="2">
    <source>
        <dbReference type="ARBA" id="ARBA00007441"/>
    </source>
</evidence>
<evidence type="ECO:0000256" key="6">
    <source>
        <dbReference type="RuleBase" id="RU000481"/>
    </source>
</evidence>
<evidence type="ECO:0000259" key="8">
    <source>
        <dbReference type="Pfam" id="PF00155"/>
    </source>
</evidence>
<dbReference type="InterPro" id="IPR004838">
    <property type="entry name" value="NHTrfase_class1_PyrdxlP-BS"/>
</dbReference>
<organism evidence="9 10">
    <name type="scientific">Cnuibacter physcomitrellae</name>
    <dbReference type="NCBI Taxonomy" id="1619308"/>
    <lineage>
        <taxon>Bacteria</taxon>
        <taxon>Bacillati</taxon>
        <taxon>Actinomycetota</taxon>
        <taxon>Actinomycetes</taxon>
        <taxon>Micrococcales</taxon>
        <taxon>Microbacteriaceae</taxon>
        <taxon>Cnuibacter</taxon>
    </lineage>
</organism>
<evidence type="ECO:0000313" key="10">
    <source>
        <dbReference type="Proteomes" id="UP000192775"/>
    </source>
</evidence>
<evidence type="ECO:0000256" key="4">
    <source>
        <dbReference type="ARBA" id="ARBA00022679"/>
    </source>
</evidence>
<dbReference type="Pfam" id="PF00155">
    <property type="entry name" value="Aminotran_1_2"/>
    <property type="match status" value="1"/>
</dbReference>
<dbReference type="AlphaFoldDB" id="A0A1X9LIG2"/>
<proteinExistence type="inferred from homology"/>
<dbReference type="GO" id="GO:0008483">
    <property type="term" value="F:transaminase activity"/>
    <property type="evidence" value="ECO:0007669"/>
    <property type="project" value="UniProtKB-KW"/>
</dbReference>
<dbReference type="PANTHER" id="PTHR46383:SF1">
    <property type="entry name" value="ASPARTATE AMINOTRANSFERASE"/>
    <property type="match status" value="1"/>
</dbReference>
<dbReference type="PRINTS" id="PR00753">
    <property type="entry name" value="ACCSYNTHASE"/>
</dbReference>
<gene>
    <name evidence="9" type="ORF">B5808_06700</name>
</gene>
<dbReference type="CDD" id="cd00609">
    <property type="entry name" value="AAT_like"/>
    <property type="match status" value="1"/>
</dbReference>
<evidence type="ECO:0000256" key="7">
    <source>
        <dbReference type="SAM" id="MobiDB-lite"/>
    </source>
</evidence>